<dbReference type="InterPro" id="IPR001890">
    <property type="entry name" value="RNA-binding_CRM"/>
</dbReference>
<organism evidence="4 5">
    <name type="scientific">Luteitalea pratensis</name>
    <dbReference type="NCBI Taxonomy" id="1855912"/>
    <lineage>
        <taxon>Bacteria</taxon>
        <taxon>Pseudomonadati</taxon>
        <taxon>Acidobacteriota</taxon>
        <taxon>Vicinamibacteria</taxon>
        <taxon>Vicinamibacterales</taxon>
        <taxon>Vicinamibacteraceae</taxon>
        <taxon>Luteitalea</taxon>
    </lineage>
</organism>
<sequence>MTDMPDPVSPRPAPSLTTRERAALKARAHALEPVVRVGHAGVTDAMVAEIDRALEAHELIKVKIGEGDRDARVAHAEAISVRTGAAVVQRVGRVLILWRPRPELMPHA</sequence>
<dbReference type="PANTHER" id="PTHR40065">
    <property type="entry name" value="RNA-BINDING PROTEIN YHBY"/>
    <property type="match status" value="1"/>
</dbReference>
<dbReference type="GO" id="GO:0003723">
    <property type="term" value="F:RNA binding"/>
    <property type="evidence" value="ECO:0007669"/>
    <property type="project" value="UniProtKB-UniRule"/>
</dbReference>
<evidence type="ECO:0000256" key="2">
    <source>
        <dbReference type="PROSITE-ProRule" id="PRU00626"/>
    </source>
</evidence>
<evidence type="ECO:0000259" key="3">
    <source>
        <dbReference type="PROSITE" id="PS51295"/>
    </source>
</evidence>
<reference evidence="5" key="2">
    <citation type="submission" date="2016-04" db="EMBL/GenBank/DDBJ databases">
        <title>First Complete Genome Sequence of a Subdivision 6 Acidobacterium.</title>
        <authorList>
            <person name="Huang S."/>
            <person name="Vieira S."/>
            <person name="Bunk B."/>
            <person name="Riedel T."/>
            <person name="Sproeer C."/>
            <person name="Overmann J."/>
        </authorList>
    </citation>
    <scope>NUCLEOTIDE SEQUENCE [LARGE SCALE GENOMIC DNA]</scope>
    <source>
        <strain evidence="5">DSM 100886 HEG_-6_39</strain>
    </source>
</reference>
<name>A0A143PGX9_LUTPR</name>
<dbReference type="RefSeq" id="WP_234800728.1">
    <property type="nucleotide sequence ID" value="NZ_CP015136.1"/>
</dbReference>
<dbReference type="Pfam" id="PF01985">
    <property type="entry name" value="CRS1_YhbY"/>
    <property type="match status" value="1"/>
</dbReference>
<dbReference type="SMART" id="SM01103">
    <property type="entry name" value="CRS1_YhbY"/>
    <property type="match status" value="1"/>
</dbReference>
<proteinExistence type="predicted"/>
<dbReference type="NCBIfam" id="TIGR00253">
    <property type="entry name" value="RNA_bind_YhbY"/>
    <property type="match status" value="1"/>
</dbReference>
<dbReference type="AlphaFoldDB" id="A0A143PGX9"/>
<evidence type="ECO:0000313" key="4">
    <source>
        <dbReference type="EMBL" id="AMY07842.1"/>
    </source>
</evidence>
<dbReference type="KEGG" id="abac:LuPra_01023"/>
<keyword evidence="5" id="KW-1185">Reference proteome</keyword>
<dbReference type="InterPro" id="IPR035920">
    <property type="entry name" value="YhbY-like_sf"/>
</dbReference>
<feature type="domain" description="CRM" evidence="3">
    <location>
        <begin position="14"/>
        <end position="108"/>
    </location>
</feature>
<dbReference type="Gene3D" id="3.30.110.60">
    <property type="entry name" value="YhbY-like"/>
    <property type="match status" value="1"/>
</dbReference>
<accession>A0A143PGX9</accession>
<dbReference type="SUPFAM" id="SSF75471">
    <property type="entry name" value="YhbY-like"/>
    <property type="match status" value="1"/>
</dbReference>
<protein>
    <submittedName>
        <fullName evidence="4">RNA-binding protein YhbY</fullName>
    </submittedName>
</protein>
<evidence type="ECO:0000313" key="5">
    <source>
        <dbReference type="Proteomes" id="UP000076079"/>
    </source>
</evidence>
<reference evidence="4 5" key="1">
    <citation type="journal article" date="2016" name="Genome Announc.">
        <title>First Complete Genome Sequence of a Subdivision 6 Acidobacterium Strain.</title>
        <authorList>
            <person name="Huang S."/>
            <person name="Vieira S."/>
            <person name="Bunk B."/>
            <person name="Riedel T."/>
            <person name="Sproer C."/>
            <person name="Overmann J."/>
        </authorList>
    </citation>
    <scope>NUCLEOTIDE SEQUENCE [LARGE SCALE GENOMIC DNA]</scope>
    <source>
        <strain evidence="5">DSM 100886 HEG_-6_39</strain>
    </source>
</reference>
<dbReference type="PROSITE" id="PS51295">
    <property type="entry name" value="CRM"/>
    <property type="match status" value="1"/>
</dbReference>
<evidence type="ECO:0000256" key="1">
    <source>
        <dbReference type="ARBA" id="ARBA00022884"/>
    </source>
</evidence>
<dbReference type="InterPro" id="IPR051925">
    <property type="entry name" value="RNA-binding_domain"/>
</dbReference>
<dbReference type="Proteomes" id="UP000076079">
    <property type="component" value="Chromosome"/>
</dbReference>
<dbReference type="EMBL" id="CP015136">
    <property type="protein sequence ID" value="AMY07842.1"/>
    <property type="molecule type" value="Genomic_DNA"/>
</dbReference>
<keyword evidence="1 2" id="KW-0694">RNA-binding</keyword>
<gene>
    <name evidence="4" type="primary">yhbY</name>
    <name evidence="4" type="ORF">LuPra_01023</name>
</gene>
<dbReference type="InterPro" id="IPR017924">
    <property type="entry name" value="RNA-binding_YhbY"/>
</dbReference>
<dbReference type="PANTHER" id="PTHR40065:SF3">
    <property type="entry name" value="RNA-BINDING PROTEIN YHBY"/>
    <property type="match status" value="1"/>
</dbReference>
<dbReference type="STRING" id="1855912.LuPra_01023"/>